<keyword evidence="2" id="KW-0677">Repeat</keyword>
<feature type="region of interest" description="Disordered" evidence="4">
    <location>
        <begin position="465"/>
        <end position="489"/>
    </location>
</feature>
<gene>
    <name evidence="6" type="primary">Ush1c</name>
    <name evidence="6" type="ORF">GTO95_0000845</name>
</gene>
<feature type="region of interest" description="Disordered" evidence="4">
    <location>
        <begin position="517"/>
        <end position="565"/>
    </location>
</feature>
<dbReference type="InterPro" id="IPR036034">
    <property type="entry name" value="PDZ_sf"/>
</dbReference>
<organism evidence="6 7">
    <name type="scientific">Atractosteus spatula</name>
    <name type="common">Alligator gar</name>
    <name type="synonym">Lepisosteus spatula</name>
    <dbReference type="NCBI Taxonomy" id="7917"/>
    <lineage>
        <taxon>Eukaryota</taxon>
        <taxon>Metazoa</taxon>
        <taxon>Chordata</taxon>
        <taxon>Craniata</taxon>
        <taxon>Vertebrata</taxon>
        <taxon>Euteleostomi</taxon>
        <taxon>Actinopterygii</taxon>
        <taxon>Neopterygii</taxon>
        <taxon>Holostei</taxon>
        <taxon>Semionotiformes</taxon>
        <taxon>Lepisosteidae</taxon>
        <taxon>Atractosteus</taxon>
    </lineage>
</organism>
<dbReference type="Pfam" id="PF21219">
    <property type="entry name" value="USH1C_N"/>
    <property type="match status" value="1"/>
</dbReference>
<dbReference type="CDD" id="cd06739">
    <property type="entry name" value="PDZ3_harmonin"/>
    <property type="match status" value="1"/>
</dbReference>
<dbReference type="GO" id="GO:0002142">
    <property type="term" value="C:stereocilia ankle link complex"/>
    <property type="evidence" value="ECO:0007669"/>
    <property type="project" value="TreeGrafter"/>
</dbReference>
<dbReference type="InterPro" id="IPR051844">
    <property type="entry name" value="USH2_Complex_Protein"/>
</dbReference>
<dbReference type="SMART" id="SM00228">
    <property type="entry name" value="PDZ"/>
    <property type="match status" value="3"/>
</dbReference>
<dbReference type="GO" id="GO:0007605">
    <property type="term" value="P:sensory perception of sound"/>
    <property type="evidence" value="ECO:0007669"/>
    <property type="project" value="TreeGrafter"/>
</dbReference>
<evidence type="ECO:0000313" key="7">
    <source>
        <dbReference type="Proteomes" id="UP000736164"/>
    </source>
</evidence>
<feature type="compositionally biased region" description="Basic residues" evidence="4">
    <location>
        <begin position="377"/>
        <end position="391"/>
    </location>
</feature>
<dbReference type="SUPFAM" id="SSF50156">
    <property type="entry name" value="PDZ domain-like"/>
    <property type="match status" value="3"/>
</dbReference>
<dbReference type="Pfam" id="PF00595">
    <property type="entry name" value="PDZ"/>
    <property type="match status" value="3"/>
</dbReference>
<comment type="subcellular location">
    <subcellularLocation>
        <location evidence="1">Cell projection</location>
    </subcellularLocation>
</comment>
<dbReference type="GO" id="GO:0046549">
    <property type="term" value="P:retinal cone cell development"/>
    <property type="evidence" value="ECO:0007669"/>
    <property type="project" value="TreeGrafter"/>
</dbReference>
<evidence type="ECO:0000256" key="2">
    <source>
        <dbReference type="ARBA" id="ARBA00022737"/>
    </source>
</evidence>
<dbReference type="Gene3D" id="1.20.1160.20">
    <property type="match status" value="1"/>
</dbReference>
<feature type="compositionally biased region" description="Polar residues" evidence="4">
    <location>
        <begin position="465"/>
        <end position="475"/>
    </location>
</feature>
<feature type="region of interest" description="Disordered" evidence="4">
    <location>
        <begin position="295"/>
        <end position="316"/>
    </location>
</feature>
<dbReference type="GO" id="GO:0005886">
    <property type="term" value="C:plasma membrane"/>
    <property type="evidence" value="ECO:0007669"/>
    <property type="project" value="TreeGrafter"/>
</dbReference>
<dbReference type="PROSITE" id="PS50106">
    <property type="entry name" value="PDZ"/>
    <property type="match status" value="3"/>
</dbReference>
<dbReference type="GO" id="GO:0032426">
    <property type="term" value="C:stereocilium tip"/>
    <property type="evidence" value="ECO:0007669"/>
    <property type="project" value="TreeGrafter"/>
</dbReference>
<dbReference type="EMBL" id="JAAWVO010068730">
    <property type="protein sequence ID" value="MBN3324024.1"/>
    <property type="molecule type" value="Genomic_DNA"/>
</dbReference>
<evidence type="ECO:0000313" key="6">
    <source>
        <dbReference type="EMBL" id="MBN3324024.1"/>
    </source>
</evidence>
<dbReference type="CDD" id="cd06737">
    <property type="entry name" value="PDZ1_harmonin"/>
    <property type="match status" value="1"/>
</dbReference>
<keyword evidence="3" id="KW-0966">Cell projection</keyword>
<dbReference type="Gene3D" id="2.30.42.10">
    <property type="match status" value="3"/>
</dbReference>
<proteinExistence type="predicted"/>
<dbReference type="FunFam" id="2.30.42.10:FF:000104">
    <property type="entry name" value="harmonin isoform X2"/>
    <property type="match status" value="1"/>
</dbReference>
<feature type="domain" description="PDZ" evidence="5">
    <location>
        <begin position="177"/>
        <end position="239"/>
    </location>
</feature>
<dbReference type="FunFam" id="2.30.42.10:FF:000062">
    <property type="entry name" value="harmonin isoform X1"/>
    <property type="match status" value="1"/>
</dbReference>
<evidence type="ECO:0000256" key="1">
    <source>
        <dbReference type="ARBA" id="ARBA00004316"/>
    </source>
</evidence>
<dbReference type="PANTHER" id="PTHR23116">
    <property type="entry name" value="PDZ DOMAIN CONTAINING WHIRLIN AND HARMONIN-RELATED"/>
    <property type="match status" value="1"/>
</dbReference>
<accession>A0A8J7P4S8</accession>
<dbReference type="InterPro" id="IPR030237">
    <property type="entry name" value="Harmonin_N"/>
</dbReference>
<dbReference type="InterPro" id="IPR001478">
    <property type="entry name" value="PDZ"/>
</dbReference>
<feature type="compositionally biased region" description="Basic and acidic residues" evidence="4">
    <location>
        <begin position="332"/>
        <end position="342"/>
    </location>
</feature>
<dbReference type="GO" id="GO:0060122">
    <property type="term" value="P:inner ear receptor cell stereocilium organization"/>
    <property type="evidence" value="ECO:0007669"/>
    <property type="project" value="TreeGrafter"/>
</dbReference>
<sequence length="1006" mass="113678">MDLPVLVGDLKLVINEPSRLPLFDSIRPLIPLKHQVEYDQLTPKRSRKLKEVRLDRTHPEGLGLSVRGGLEFNCGLFISQIVKDGQADNVGLQVGDEIVRINGYSISSCIHEEVINLIRTKKTVSLKVRHVGMIPVKSSSDEPLKWQYVDQFVSETGFSFNSLKKNSWILLLCFTWGFLLSAFISSGPTQKPGIYISNVKQGSLSAEVGLQVGDQIVEVNGVDFTNLDHKEAVRVLKSSRSLTITVLTGAGKELFMTDDERLVLESRREVERQELMHQKRVALETNKILKEQQEKERLRQMEISQKTAEEEERYRKEMERIEEAERKHLREWEEDWGPREQPKSPVSPPAERNTPSPPKPKSSAFGWFYRYEGKLPTLRKKGKKEKGKKKPSKNDTLQEQRKNKKELEFELKLAKEKEEMLEREKQLKISRLVQEVSETEREDLEESEKVQHWVERLCQTRLEQISSAENESTEVPTDRAPSTGPSVRRFAGGLQLTTTDLDDINLDDVDQSLKQPLKRFGGHSSHLSSSADSGPDWEGHNYRARTGYSKVSPGGEPSYPPSPRVAQRDATECNIQHKLSCTFCSLYFLNSSLSCNFVFNAVQVMRNTSHASRISTSSNPLSILQKKRSFLKSLKLSYHSNVPSKENIQAQLAPSPPSQRRPVVPITSKPVMLPPAQPVRRPTLHSEALPPEMLKRMVVYNSSFRSNRKQVINCSHLPRVACQLYSSFSNLFSLNTVAVLFSYNTSNKCNCCLFDTLPRLHSSVCFGTNINCCFIKIRFGQASYNGVCSHVKGLRCPWEEYICTSDRYCPVNIRLSCHCFYSTLLKLIRLWPFKLFIVASSVLFCTVHQYCVYISKKITMRLIYVVVFVFTPEQIMGKDVRLLRIKKEGPLDLAVEGGVDSPLGKLVVSAIYDGGSADKHGGIVKGDEIMAVNGKILTDATLTEGQNSLARAWNSGGDWIDLVIAVSPPKEYEDEVPKAASVSPTANRKVFEGSASVYRQGYLLQL</sequence>
<feature type="domain" description="PDZ" evidence="5">
    <location>
        <begin position="879"/>
        <end position="952"/>
    </location>
</feature>
<comment type="caution">
    <text evidence="6">The sequence shown here is derived from an EMBL/GenBank/DDBJ whole genome shotgun (WGS) entry which is preliminary data.</text>
</comment>
<dbReference type="GO" id="GO:0001917">
    <property type="term" value="C:photoreceptor inner segment"/>
    <property type="evidence" value="ECO:0007669"/>
    <property type="project" value="TreeGrafter"/>
</dbReference>
<keyword evidence="7" id="KW-1185">Reference proteome</keyword>
<name>A0A8J7P4S8_ATRSP</name>
<feature type="non-terminal residue" evidence="6">
    <location>
        <position position="1"/>
    </location>
</feature>
<feature type="non-terminal residue" evidence="6">
    <location>
        <position position="1006"/>
    </location>
</feature>
<protein>
    <submittedName>
        <fullName evidence="6">USH1C protein</fullName>
    </submittedName>
</protein>
<feature type="compositionally biased region" description="Basic and acidic residues" evidence="4">
    <location>
        <begin position="392"/>
        <end position="404"/>
    </location>
</feature>
<reference evidence="6" key="1">
    <citation type="journal article" date="2021" name="Cell">
        <title>Tracing the genetic footprints of vertebrate landing in non-teleost ray-finned fishes.</title>
        <authorList>
            <person name="Bi X."/>
            <person name="Wang K."/>
            <person name="Yang L."/>
            <person name="Pan H."/>
            <person name="Jiang H."/>
            <person name="Wei Q."/>
            <person name="Fang M."/>
            <person name="Yu H."/>
            <person name="Zhu C."/>
            <person name="Cai Y."/>
            <person name="He Y."/>
            <person name="Gan X."/>
            <person name="Zeng H."/>
            <person name="Yu D."/>
            <person name="Zhu Y."/>
            <person name="Jiang H."/>
            <person name="Qiu Q."/>
            <person name="Yang H."/>
            <person name="Zhang Y.E."/>
            <person name="Wang W."/>
            <person name="Zhu M."/>
            <person name="He S."/>
            <person name="Zhang G."/>
        </authorList>
    </citation>
    <scope>NUCLEOTIDE SEQUENCE</scope>
    <source>
        <strain evidence="6">Allg_001</strain>
    </source>
</reference>
<dbReference type="PANTHER" id="PTHR23116:SF36">
    <property type="entry name" value="HARMONIN"/>
    <property type="match status" value="1"/>
</dbReference>
<evidence type="ECO:0000256" key="3">
    <source>
        <dbReference type="ARBA" id="ARBA00023273"/>
    </source>
</evidence>
<dbReference type="Proteomes" id="UP000736164">
    <property type="component" value="Unassembled WGS sequence"/>
</dbReference>
<evidence type="ECO:0000256" key="4">
    <source>
        <dbReference type="SAM" id="MobiDB-lite"/>
    </source>
</evidence>
<dbReference type="GO" id="GO:0002093">
    <property type="term" value="P:auditory receptor cell morphogenesis"/>
    <property type="evidence" value="ECO:0007669"/>
    <property type="project" value="TreeGrafter"/>
</dbReference>
<feature type="domain" description="PDZ" evidence="5">
    <location>
        <begin position="51"/>
        <end position="119"/>
    </location>
</feature>
<feature type="compositionally biased region" description="Low complexity" evidence="4">
    <location>
        <begin position="522"/>
        <end position="534"/>
    </location>
</feature>
<dbReference type="AlphaFoldDB" id="A0A8J7P4S8"/>
<evidence type="ECO:0000259" key="5">
    <source>
        <dbReference type="PROSITE" id="PS50106"/>
    </source>
</evidence>
<feature type="region of interest" description="Disordered" evidence="4">
    <location>
        <begin position="332"/>
        <end position="404"/>
    </location>
</feature>
<dbReference type="GO" id="GO:0005929">
    <property type="term" value="C:cilium"/>
    <property type="evidence" value="ECO:0007669"/>
    <property type="project" value="TreeGrafter"/>
</dbReference>